<evidence type="ECO:0000256" key="1">
    <source>
        <dbReference type="SAM" id="SignalP"/>
    </source>
</evidence>
<dbReference type="PROSITE" id="PS51257">
    <property type="entry name" value="PROKAR_LIPOPROTEIN"/>
    <property type="match status" value="1"/>
</dbReference>
<dbReference type="Gene3D" id="2.60.120.200">
    <property type="match status" value="1"/>
</dbReference>
<dbReference type="OrthoDB" id="1490335at2"/>
<protein>
    <recommendedName>
        <fullName evidence="4">LamG-like jellyroll fold domain-containing protein</fullName>
    </recommendedName>
</protein>
<gene>
    <name evidence="2" type="ORF">DCC35_07185</name>
</gene>
<feature type="signal peptide" evidence="1">
    <location>
        <begin position="1"/>
        <end position="20"/>
    </location>
</feature>
<reference evidence="2 3" key="1">
    <citation type="submission" date="2018-04" db="EMBL/GenBank/DDBJ databases">
        <title>Complete genome uncultured novel isolate.</title>
        <authorList>
            <person name="Merlino G."/>
        </authorList>
    </citation>
    <scope>NUCLEOTIDE SEQUENCE [LARGE SCALE GENOMIC DNA]</scope>
    <source>
        <strain evidence="3">R1DC9</strain>
    </source>
</reference>
<dbReference type="AlphaFoldDB" id="A0A4D7JFZ2"/>
<sequence>MRFNKLSQGLLALVFISVFSIITSCDNGGEEPVEPEVKDIPRDGLVAFYPFNGNANDESEIGVAANGVVGKSNGEDNAILVEDRFGNPNSAYQMNGDGIGIYIDLPEKLVVQDDLTVSCWVKDCTIGEVYEGSQYTLRYEKNGPGFTPSIFTKDASPGFVYYYDEMVNSGWLMVTFTWDNTEQELKLYYNDNLVSTSSHDGIFENESTSSALSIGDGGGNGTYYDGKVDDLIIYHKKLSEDEITAIYNQTITK</sequence>
<dbReference type="EMBL" id="CP028923">
    <property type="protein sequence ID" value="QCK14541.1"/>
    <property type="molecule type" value="Genomic_DNA"/>
</dbReference>
<evidence type="ECO:0000313" key="2">
    <source>
        <dbReference type="EMBL" id="QCK14541.1"/>
    </source>
</evidence>
<dbReference type="Pfam" id="PF13385">
    <property type="entry name" value="Laminin_G_3"/>
    <property type="match status" value="1"/>
</dbReference>
<name>A0A4D7JFZ2_9BACT</name>
<dbReference type="Proteomes" id="UP000298616">
    <property type="component" value="Chromosome"/>
</dbReference>
<dbReference type="GO" id="GO:0005975">
    <property type="term" value="P:carbohydrate metabolic process"/>
    <property type="evidence" value="ECO:0007669"/>
    <property type="project" value="UniProtKB-ARBA"/>
</dbReference>
<evidence type="ECO:0008006" key="4">
    <source>
        <dbReference type="Google" id="ProtNLM"/>
    </source>
</evidence>
<dbReference type="GO" id="GO:0004553">
    <property type="term" value="F:hydrolase activity, hydrolyzing O-glycosyl compounds"/>
    <property type="evidence" value="ECO:0007669"/>
    <property type="project" value="UniProtKB-ARBA"/>
</dbReference>
<dbReference type="SUPFAM" id="SSF49899">
    <property type="entry name" value="Concanavalin A-like lectins/glucanases"/>
    <property type="match status" value="1"/>
</dbReference>
<keyword evidence="3" id="KW-1185">Reference proteome</keyword>
<evidence type="ECO:0000313" key="3">
    <source>
        <dbReference type="Proteomes" id="UP000298616"/>
    </source>
</evidence>
<dbReference type="InterPro" id="IPR013320">
    <property type="entry name" value="ConA-like_dom_sf"/>
</dbReference>
<dbReference type="KEGG" id="fpf:DCC35_07185"/>
<feature type="chain" id="PRO_5020768009" description="LamG-like jellyroll fold domain-containing protein" evidence="1">
    <location>
        <begin position="21"/>
        <end position="253"/>
    </location>
</feature>
<proteinExistence type="predicted"/>
<accession>A0A4D7JFZ2</accession>
<keyword evidence="1" id="KW-0732">Signal</keyword>
<dbReference type="RefSeq" id="WP_137090128.1">
    <property type="nucleotide sequence ID" value="NZ_CP028923.1"/>
</dbReference>
<organism evidence="2 3">
    <name type="scientific">Mangrovivirga cuniculi</name>
    <dbReference type="NCBI Taxonomy" id="2715131"/>
    <lineage>
        <taxon>Bacteria</taxon>
        <taxon>Pseudomonadati</taxon>
        <taxon>Bacteroidota</taxon>
        <taxon>Cytophagia</taxon>
        <taxon>Cytophagales</taxon>
        <taxon>Mangrovivirgaceae</taxon>
        <taxon>Mangrovivirga</taxon>
    </lineage>
</organism>